<dbReference type="SMART" id="SM01388">
    <property type="entry name" value="Mob1_phocein"/>
    <property type="match status" value="1"/>
</dbReference>
<reference evidence="3" key="1">
    <citation type="submission" date="2022-11" db="UniProtKB">
        <authorList>
            <consortium name="WormBaseParasite"/>
        </authorList>
    </citation>
    <scope>IDENTIFICATION</scope>
</reference>
<evidence type="ECO:0000313" key="2">
    <source>
        <dbReference type="Proteomes" id="UP000887565"/>
    </source>
</evidence>
<dbReference type="InterPro" id="IPR036703">
    <property type="entry name" value="MOB_kinase_act_sf"/>
</dbReference>
<dbReference type="Pfam" id="PF03637">
    <property type="entry name" value="Mob1_phocein"/>
    <property type="match status" value="1"/>
</dbReference>
<dbReference type="Proteomes" id="UP000887565">
    <property type="component" value="Unplaced"/>
</dbReference>
<evidence type="ECO:0000313" key="3">
    <source>
        <dbReference type="WBParaSite" id="nRc.2.0.1.t15260-RA"/>
    </source>
</evidence>
<dbReference type="PANTHER" id="PTHR22599">
    <property type="entry name" value="MPS ONE BINDER KINASE ACTIVATOR-LIKE MOB"/>
    <property type="match status" value="1"/>
</dbReference>
<dbReference type="InterPro" id="IPR005301">
    <property type="entry name" value="MOB_kinase_act_fam"/>
</dbReference>
<keyword evidence="1" id="KW-0862">Zinc</keyword>
<organism evidence="2 3">
    <name type="scientific">Romanomermis culicivorax</name>
    <name type="common">Nematode worm</name>
    <dbReference type="NCBI Taxonomy" id="13658"/>
    <lineage>
        <taxon>Eukaryota</taxon>
        <taxon>Metazoa</taxon>
        <taxon>Ecdysozoa</taxon>
        <taxon>Nematoda</taxon>
        <taxon>Enoplea</taxon>
        <taxon>Dorylaimia</taxon>
        <taxon>Mermithida</taxon>
        <taxon>Mermithoidea</taxon>
        <taxon>Mermithidae</taxon>
        <taxon>Romanomermis</taxon>
    </lineage>
</organism>
<proteinExistence type="predicted"/>
<feature type="binding site" evidence="1">
    <location>
        <position position="10"/>
    </location>
    <ligand>
        <name>Zn(2+)</name>
        <dbReference type="ChEBI" id="CHEBI:29105"/>
    </ligand>
</feature>
<accession>A0A915IN72</accession>
<name>A0A915IN72_ROMCU</name>
<evidence type="ECO:0000256" key="1">
    <source>
        <dbReference type="PIRSR" id="PIRSR605301-1"/>
    </source>
</evidence>
<protein>
    <submittedName>
        <fullName evidence="3">Uncharacterized protein</fullName>
    </submittedName>
</protein>
<dbReference type="WBParaSite" id="nRc.2.0.1.t15260-RA">
    <property type="protein sequence ID" value="nRc.2.0.1.t15260-RA"/>
    <property type="gene ID" value="nRc.2.0.1.g15260"/>
</dbReference>
<dbReference type="Gene3D" id="1.20.140.30">
    <property type="entry name" value="MOB kinase activator"/>
    <property type="match status" value="1"/>
</dbReference>
<dbReference type="SUPFAM" id="SSF101152">
    <property type="entry name" value="Mob1/phocein"/>
    <property type="match status" value="1"/>
</dbReference>
<keyword evidence="2" id="KW-1185">Reference proteome</keyword>
<sequence length="68" mass="8450">MKRLFRVYAHIYYQHFDDIERLKEEAHLNTSFKHFILFVQEFCLIDTKELQPLQELIDKLTSNFMKER</sequence>
<keyword evidence="1" id="KW-0479">Metal-binding</keyword>
<dbReference type="AlphaFoldDB" id="A0A915IN72"/>
<feature type="binding site" evidence="1">
    <location>
        <position position="15"/>
    </location>
    <ligand>
        <name>Zn(2+)</name>
        <dbReference type="ChEBI" id="CHEBI:29105"/>
    </ligand>
</feature>